<reference key="4">
    <citation type="journal article" date="1999" name="Nature">
        <title>Sequence and analysis of chromosome 4 of the plant Arabidopsis thaliana.</title>
        <authorList>
            <consortium name="EU"/>
            <consortium name="CSHL and WU Arabidopsis Sequencing Project"/>
            <person name="Mayer K."/>
            <person name="Schuller C."/>
            <person name="Wambutt R."/>
            <person name="Murphy G."/>
            <person name="Volckaert G."/>
            <person name="Pohl T."/>
            <person name="Dusterhoft A."/>
            <person name="Stiekema W."/>
            <person name="Entian K.D."/>
            <person name="Terryn N."/>
            <person name="Harris B."/>
            <person name="Ansorge W."/>
            <person name="Brandt P."/>
            <person name="Grivell L."/>
            <person name="Rieger M."/>
            <person name="Weichselgartner M."/>
            <person name="de Simone V."/>
            <person name="Obermaier B."/>
            <person name="Mache R."/>
            <person name="Muller M."/>
            <person name="Kreis M."/>
            <person name="Delseny M."/>
            <person name="Puigdomenech P."/>
            <person name="Watson M."/>
            <person name="Schmidtheini T."/>
            <person name="Reichert B."/>
            <person name="Portatelle D."/>
            <person name="Perez-Alonso M."/>
            <person name="Boutry M."/>
            <person name="Bancroft I."/>
            <person name="Vos P."/>
            <person name="Hoheisel J."/>
            <person name="Zimmermann W."/>
            <person name="Wedler H."/>
            <person name="Ridley P."/>
            <person name="Langham S.A."/>
            <person name="McCullagh B."/>
            <person name="Bilham L."/>
            <person name="Robben J."/>
            <person name="Van der Schueren J."/>
            <person name="Grymonprez B."/>
            <person name="Chuang Y.J."/>
            <person name="Vandenbussche F."/>
            <person name="Braeken M."/>
            <person name="Weltjens I."/>
            <person name="Voet M."/>
            <person name="Bastiaens I."/>
            <person name="Aert R."/>
            <person name="Defoor E."/>
            <person name="Weitzenegger T."/>
            <person name="Bothe G."/>
            <person name="Ramsperger U."/>
            <person name="Hilbert H."/>
            <person name="Braun M."/>
            <person name="Holzer E."/>
            <person name="Brandt A."/>
            <person name="Peters S."/>
            <person name="van Staveren M."/>
            <person name="Dirske W."/>
            <person name="Mooijman P."/>
            <person name="Klein Lankhorst R."/>
            <person name="Rose M."/>
            <person name="Hauf J."/>
            <person name="Kotter P."/>
            <person name="Berneiser S."/>
            <person name="Hempel S."/>
            <person name="Feldpausch M."/>
            <person name="Lamberth S."/>
            <person name="Van den Daele H."/>
            <person name="De Keyser A."/>
            <person name="Buysshaert C."/>
            <person name="Gielen J."/>
            <person name="Villarroel R."/>
            <person name="De Clercq R."/>
            <person name="Van Montagu M."/>
            <person name="Rogers J."/>
            <person name="Cronin A."/>
            <person name="Quail M."/>
            <person name="Bray-Allen S."/>
            <person name="Clark L."/>
            <person name="Doggett J."/>
            <person name="Hall S."/>
            <person name="Kay M."/>
            <person name="Lennard N."/>
            <person name="McLay K."/>
            <person name="Mayes R."/>
            <person name="Pettett A."/>
            <person name="Rajandream M.A."/>
            <person name="Lyne M."/>
            <person name="Benes V."/>
            <person name="Rechmann S."/>
            <person name="Borkova D."/>
            <person name="Blocker H."/>
            <person name="Scharfe M."/>
            <person name="Grimm M."/>
            <person name="Lohnert T.H."/>
            <person name="Dose S."/>
            <person name="de Haan M."/>
            <person name="Maarse A."/>
            <person name="Schafer M."/>
            <person name="Muller-Auer S."/>
            <person name="Gabel C."/>
            <person name="Fuchs M."/>
            <person name="Fartmann B."/>
            <person name="Granderath K."/>
            <person name="Dauner D."/>
            <person name="Herzl A."/>
            <person name="Neumann S."/>
            <person name="Argiriou A."/>
            <person name="Vitale D."/>
            <person name="Liguori R."/>
            <person name="Piravandi E."/>
            <person name="Massenet O."/>
            <person name="Quigley F."/>
            <person name="Clabauld G."/>
            <person name="Mundlein A."/>
            <person name="Felber R."/>
            <person name="Schnabl S."/>
            <person name="Hiller R."/>
            <person name="Schmidt W."/>
            <person name="Lecharny A."/>
            <person name="Aubourg S."/>
            <person name="Chefdor F."/>
            <person name="Cooke R."/>
            <person name="Berger C."/>
            <person name="Montfort A."/>
            <person name="Casacuberta E."/>
            <person name="Gibbons T."/>
            <person name="Weber N."/>
            <person name="Vandenbol M."/>
            <person name="Bargues M."/>
            <person name="Terol J."/>
            <person name="Torres A."/>
            <person name="Perez-Perez A."/>
            <person name="Purnelle B."/>
            <person name="Bent E."/>
            <person name="Johnson S."/>
            <person name="Tacon D."/>
            <person name="Jesse T."/>
            <person name="Heijnen L."/>
            <person name="Schwarz S."/>
            <person name="Scholler P."/>
            <person name="Heber S."/>
            <person name="Francs P."/>
            <person name="Bielke C."/>
            <person name="Frishman D."/>
            <person name="Haase D."/>
            <person name="Lemcke K."/>
            <person name="Mewes H.W."/>
            <person name="Stocker S."/>
            <person name="Zaccaria P."/>
            <person name="Bevan M."/>
            <person name="Wilson R.K."/>
            <person name="de la Bastide M."/>
            <person name="Habermann K."/>
            <person name="Parnell L."/>
            <person name="Dedhia N."/>
            <person name="Gnoj L."/>
            <person name="Schutz K."/>
            <person name="Huang E."/>
            <person name="Spiegel L."/>
            <person name="Sehkon M."/>
            <person name="Murray J."/>
            <person name="Sheet P."/>
            <person name="Cordes M."/>
            <person name="Abu-Threideh J."/>
            <person name="Stoneking T."/>
            <person name="Kalicki J."/>
            <person name="Graves T."/>
            <person name="Harmon G."/>
            <person name="Edwards J."/>
            <person name="Latreille P."/>
            <person name="Courtney L."/>
            <person name="Cloud J."/>
            <person name="Abbott A."/>
            <person name="Scott K."/>
            <person name="Johnson D."/>
            <person name="Minx P."/>
            <person name="Bentley D."/>
            <person name="Fulton B."/>
            <person name="Miller N."/>
            <person name="Greco T."/>
            <person name="Kemp K."/>
            <person name="Kramer J."/>
            <person name="Fulton L."/>
            <person name="Mardis E."/>
            <person name="Dante M."/>
            <person name="Pepin K."/>
            <person name="Hillier L."/>
            <person name="Nelson J."/>
            <person name="Spieth J."/>
            <person name="Ryan E."/>
            <person name="Andrews S."/>
            <person name="Geisel C."/>
            <person name="Layman D."/>
            <person name="Du H."/>
            <person name="Ali J."/>
            <person name="Berghoff A."/>
            <person name="Jones K."/>
            <person name="Drone K."/>
            <person name="Cotton M."/>
            <person name="Joshu C."/>
            <person name="Antonoiu B."/>
            <person name="Zidanic M."/>
            <person name="Strong C."/>
            <person name="Sun H."/>
            <person name="Lamar B."/>
            <person name="Yordan C."/>
            <person name="Ma P."/>
            <person name="Zhong J."/>
            <person name="Preston R."/>
            <person name="Vil D."/>
            <person name="Shekher M."/>
            <person name="Matero A."/>
            <person name="Shah R."/>
            <person name="Swaby I.K."/>
            <person name="O'Shaughnessy A."/>
            <person name="Rodriguez M."/>
            <person name="Hoffmann J."/>
            <person name="Till S."/>
            <person name="Granat S."/>
            <person name="Shohdy N."/>
            <person name="Hasegawa A."/>
            <person name="Hameed A."/>
            <person name="Lodhi M."/>
            <person name="Johnson A."/>
            <person name="Chen E."/>
            <person name="Marra M."/>
            <person name="Martienssen R."/>
            <person name="McCombie W.R."/>
        </authorList>
    </citation>
    <scope>NUCLEOTIDE SEQUENCE [LARGE SCALE GENOMIC DNA]</scope>
    <source>
        <strain>cv. Columbia</strain>
    </source>
</reference>
<sequence length="144" mass="15735">MAKEEAEKEAFVNKANAIKMAELNLRADSEVKVSLLDGINGQFMYLSQARANAQLIKTLEEGGVLATEKDQVEEWLKDFANAEVDFTNFIAELKEELKTPSLDPTPLSPGGHRSVETLADEAGVTDQSGSLLPAEDIRPSEELD</sequence>
<feature type="compositionally biased region" description="Basic and acidic residues" evidence="1">
    <location>
        <begin position="135"/>
        <end position="144"/>
    </location>
</feature>
<evidence type="ECO:0000256" key="1">
    <source>
        <dbReference type="SAM" id="MobiDB-lite"/>
    </source>
</evidence>
<accession>O81461</accession>
<proteinExistence type="predicted"/>
<reference evidence="3" key="6">
    <citation type="submission" date="2000-03" db="EMBL/GenBank/DDBJ databases">
        <authorList>
            <person name="Lamar B."/>
            <person name="Stoneking T."/>
            <person name="Stumpf J."/>
            <person name="Mewes H.W."/>
            <person name="Lemcke K."/>
            <person name="Mayer K.F.X."/>
        </authorList>
    </citation>
    <scope>NUCLEOTIDE SEQUENCE</scope>
</reference>
<reference evidence="2" key="1">
    <citation type="submission" date="1998-07" db="EMBL/GenBank/DDBJ databases">
        <title>The A. thaliana Genome Sequencing Project.</title>
        <authorList>
            <person name="WashU"/>
        </authorList>
    </citation>
    <scope>NUCLEOTIDE SEQUENCE</scope>
</reference>
<reference evidence="3" key="5">
    <citation type="submission" date="2000-03" db="EMBL/GenBank/DDBJ databases">
        <authorList>
            <person name="EU Arabidopsis sequencing project"/>
        </authorList>
    </citation>
    <scope>NUCLEOTIDE SEQUENCE</scope>
</reference>
<name>O81461_ARATH</name>
<gene>
    <name evidence="2" type="primary">T27D20.1</name>
    <name evidence="3" type="ordered locus">At4g04160</name>
</gene>
<feature type="region of interest" description="Disordered" evidence="1">
    <location>
        <begin position="97"/>
        <end position="144"/>
    </location>
</feature>
<protein>
    <submittedName>
        <fullName evidence="2">T27D20.1 protein</fullName>
    </submittedName>
</protein>
<organism evidence="2">
    <name type="scientific">Arabidopsis thaliana</name>
    <name type="common">Mouse-ear cress</name>
    <dbReference type="NCBI Taxonomy" id="3702"/>
    <lineage>
        <taxon>Eukaryota</taxon>
        <taxon>Viridiplantae</taxon>
        <taxon>Streptophyta</taxon>
        <taxon>Embryophyta</taxon>
        <taxon>Tracheophyta</taxon>
        <taxon>Spermatophyta</taxon>
        <taxon>Magnoliopsida</taxon>
        <taxon>eudicotyledons</taxon>
        <taxon>Gunneridae</taxon>
        <taxon>Pentapetalae</taxon>
        <taxon>rosids</taxon>
        <taxon>malvids</taxon>
        <taxon>Brassicales</taxon>
        <taxon>Brassicaceae</taxon>
        <taxon>Camelineae</taxon>
        <taxon>Arabidopsis</taxon>
    </lineage>
</organism>
<evidence type="ECO:0000313" key="2">
    <source>
        <dbReference type="EMBL" id="AAC28228.1"/>
    </source>
</evidence>
<reference evidence="2" key="3">
    <citation type="submission" date="1998-08" db="EMBL/GenBank/DDBJ databases">
        <authorList>
            <person name="Waterston R."/>
        </authorList>
    </citation>
    <scope>NUCLEOTIDE SEQUENCE</scope>
</reference>
<dbReference type="AlphaFoldDB" id="O81461"/>
<reference evidence="2" key="2">
    <citation type="submission" date="1998-07" db="EMBL/GenBank/DDBJ databases">
        <title>The sequence of A. thaliana T27D20.</title>
        <authorList>
            <person name="Edwards J."/>
            <person name="Wollam C."/>
            <person name="Dubbelde C."/>
        </authorList>
    </citation>
    <scope>NUCLEOTIDE SEQUENCE</scope>
</reference>
<dbReference type="PIR" id="T01823">
    <property type="entry name" value="T01823"/>
</dbReference>
<dbReference type="EMBL" id="AF076274">
    <property type="protein sequence ID" value="AAC28228.1"/>
    <property type="molecule type" value="Genomic_DNA"/>
</dbReference>
<dbReference type="EMBL" id="AL161499">
    <property type="protein sequence ID" value="CAB77884.1"/>
    <property type="molecule type" value="Genomic_DNA"/>
</dbReference>
<evidence type="ECO:0000313" key="3">
    <source>
        <dbReference type="EMBL" id="CAB77884.1"/>
    </source>
</evidence>